<name>A0ABW1ZKJ8_9DEIO</name>
<sequence length="42" mass="4630">MGLGRHWLDLSLNRCSLYLGQGGQLLTDDLALNSEPGYLLLL</sequence>
<gene>
    <name evidence="1" type="ORF">ACFP90_14720</name>
</gene>
<evidence type="ECO:0000313" key="2">
    <source>
        <dbReference type="Proteomes" id="UP001596317"/>
    </source>
</evidence>
<reference evidence="2" key="1">
    <citation type="journal article" date="2019" name="Int. J. Syst. Evol. Microbiol.">
        <title>The Global Catalogue of Microorganisms (GCM) 10K type strain sequencing project: providing services to taxonomists for standard genome sequencing and annotation.</title>
        <authorList>
            <consortium name="The Broad Institute Genomics Platform"/>
            <consortium name="The Broad Institute Genome Sequencing Center for Infectious Disease"/>
            <person name="Wu L."/>
            <person name="Ma J."/>
        </authorList>
    </citation>
    <scope>NUCLEOTIDE SEQUENCE [LARGE SCALE GENOMIC DNA]</scope>
    <source>
        <strain evidence="2">CCUG 63830</strain>
    </source>
</reference>
<proteinExistence type="predicted"/>
<protein>
    <submittedName>
        <fullName evidence="1">Uncharacterized protein</fullName>
    </submittedName>
</protein>
<keyword evidence="2" id="KW-1185">Reference proteome</keyword>
<dbReference type="Proteomes" id="UP001596317">
    <property type="component" value="Unassembled WGS sequence"/>
</dbReference>
<dbReference type="EMBL" id="JBHSWB010000001">
    <property type="protein sequence ID" value="MFC6661456.1"/>
    <property type="molecule type" value="Genomic_DNA"/>
</dbReference>
<comment type="caution">
    <text evidence="1">The sequence shown here is derived from an EMBL/GenBank/DDBJ whole genome shotgun (WGS) entry which is preliminary data.</text>
</comment>
<dbReference type="RefSeq" id="WP_380056936.1">
    <property type="nucleotide sequence ID" value="NZ_JBHSWB010000001.1"/>
</dbReference>
<accession>A0ABW1ZKJ8</accession>
<organism evidence="1 2">
    <name type="scientific">Deinococcus multiflagellatus</name>
    <dbReference type="NCBI Taxonomy" id="1656887"/>
    <lineage>
        <taxon>Bacteria</taxon>
        <taxon>Thermotogati</taxon>
        <taxon>Deinococcota</taxon>
        <taxon>Deinococci</taxon>
        <taxon>Deinococcales</taxon>
        <taxon>Deinococcaceae</taxon>
        <taxon>Deinococcus</taxon>
    </lineage>
</organism>
<evidence type="ECO:0000313" key="1">
    <source>
        <dbReference type="EMBL" id="MFC6661456.1"/>
    </source>
</evidence>